<protein>
    <submittedName>
        <fullName evidence="7">B12-binding domain-containing radical SAM protein</fullName>
    </submittedName>
</protein>
<organism evidence="7 8">
    <name type="scientific">Amycolatopsis bullii</name>
    <dbReference type="NCBI Taxonomy" id="941987"/>
    <lineage>
        <taxon>Bacteria</taxon>
        <taxon>Bacillati</taxon>
        <taxon>Actinomycetota</taxon>
        <taxon>Actinomycetes</taxon>
        <taxon>Pseudonocardiales</taxon>
        <taxon>Pseudonocardiaceae</taxon>
        <taxon>Amycolatopsis</taxon>
    </lineage>
</organism>
<keyword evidence="8" id="KW-1185">Reference proteome</keyword>
<evidence type="ECO:0000259" key="6">
    <source>
        <dbReference type="PROSITE" id="PS51918"/>
    </source>
</evidence>
<feature type="domain" description="Radical SAM core" evidence="6">
    <location>
        <begin position="176"/>
        <end position="420"/>
    </location>
</feature>
<dbReference type="RefSeq" id="WP_191310691.1">
    <property type="nucleotide sequence ID" value="NZ_BNAW01000011.1"/>
</dbReference>
<sequence length="462" mass="51109">MANVLLVNLGSLPMPGNDPIFPIGLRCIQDALDREGHRTRLVDFVEDPPAREHLSWVKGPWDVIGFTIRNIDPIDLSCDGHVAHYEAFLGEVREVLGSDRPLLVGGGPGYSLFAPQLTSRLGFDVGVVGPGESVMLDIVADPHRYTGSGSTISGGRYPGFVRDTLEHPVRLMRAYAARNGSIGLETKRKTCYQGCVYCPYAYVSGENAGDLKPMESIAAELRKAHENGIRDVFFTDGIFNSELRFAKDVVRTVIGADLPGLTWSAYFTPKPFDDEFADLVSVSNAGPVIVSPDSLDDRVMRLLGKSFDTRHVTRFIERCRRRKMKFKVSVVLGGPGENRESVRNTARYLNEHLESDELTLNVGYRILPETAMARQVGLSPDEILDPTFYPLDPEIFSWIISELDSRFLVTARMLNLIGGRTASRTMHKIPLDQAAFDPAAVAITRRSLPLVETRSGRGSRCV</sequence>
<name>A0ABQ3KCU3_9PSEU</name>
<dbReference type="InterPro" id="IPR058240">
    <property type="entry name" value="rSAM_sf"/>
</dbReference>
<dbReference type="InterPro" id="IPR006638">
    <property type="entry name" value="Elp3/MiaA/NifB-like_rSAM"/>
</dbReference>
<evidence type="ECO:0000256" key="3">
    <source>
        <dbReference type="ARBA" id="ARBA00022723"/>
    </source>
</evidence>
<dbReference type="InterPro" id="IPR023404">
    <property type="entry name" value="rSAM_horseshoe"/>
</dbReference>
<dbReference type="InterPro" id="IPR007197">
    <property type="entry name" value="rSAM"/>
</dbReference>
<reference evidence="8" key="1">
    <citation type="journal article" date="2019" name="Int. J. Syst. Evol. Microbiol.">
        <title>The Global Catalogue of Microorganisms (GCM) 10K type strain sequencing project: providing services to taxonomists for standard genome sequencing and annotation.</title>
        <authorList>
            <consortium name="The Broad Institute Genomics Platform"/>
            <consortium name="The Broad Institute Genome Sequencing Center for Infectious Disease"/>
            <person name="Wu L."/>
            <person name="Ma J."/>
        </authorList>
    </citation>
    <scope>NUCLEOTIDE SEQUENCE [LARGE SCALE GENOMIC DNA]</scope>
    <source>
        <strain evidence="8">CGMCC 4.7680</strain>
    </source>
</reference>
<dbReference type="InterPro" id="IPR051198">
    <property type="entry name" value="BchE-like"/>
</dbReference>
<comment type="caution">
    <text evidence="7">The sequence shown here is derived from an EMBL/GenBank/DDBJ whole genome shotgun (WGS) entry which is preliminary data.</text>
</comment>
<dbReference type="SMART" id="SM00729">
    <property type="entry name" value="Elp3"/>
    <property type="match status" value="1"/>
</dbReference>
<evidence type="ECO:0000256" key="1">
    <source>
        <dbReference type="ARBA" id="ARBA00001966"/>
    </source>
</evidence>
<evidence type="ECO:0000256" key="5">
    <source>
        <dbReference type="ARBA" id="ARBA00023014"/>
    </source>
</evidence>
<dbReference type="PROSITE" id="PS51918">
    <property type="entry name" value="RADICAL_SAM"/>
    <property type="match status" value="1"/>
</dbReference>
<evidence type="ECO:0000313" key="8">
    <source>
        <dbReference type="Proteomes" id="UP000649955"/>
    </source>
</evidence>
<dbReference type="PANTHER" id="PTHR43409">
    <property type="entry name" value="ANAEROBIC MAGNESIUM-PROTOPORPHYRIN IX MONOMETHYL ESTER CYCLASE-RELATED"/>
    <property type="match status" value="1"/>
</dbReference>
<accession>A0ABQ3KCU3</accession>
<dbReference type="SFLD" id="SFLDG01082">
    <property type="entry name" value="B12-binding_domain_containing"/>
    <property type="match status" value="1"/>
</dbReference>
<evidence type="ECO:0000256" key="4">
    <source>
        <dbReference type="ARBA" id="ARBA00023004"/>
    </source>
</evidence>
<keyword evidence="5" id="KW-0411">Iron-sulfur</keyword>
<keyword evidence="2" id="KW-0949">S-adenosyl-L-methionine</keyword>
<gene>
    <name evidence="7" type="ORF">GCM10017567_31920</name>
</gene>
<proteinExistence type="predicted"/>
<keyword evidence="4" id="KW-0408">Iron</keyword>
<dbReference type="PANTHER" id="PTHR43409:SF16">
    <property type="entry name" value="SLR0320 PROTEIN"/>
    <property type="match status" value="1"/>
</dbReference>
<dbReference type="Gene3D" id="3.80.30.20">
    <property type="entry name" value="tm_1862 like domain"/>
    <property type="match status" value="1"/>
</dbReference>
<comment type="cofactor">
    <cofactor evidence="1">
        <name>[4Fe-4S] cluster</name>
        <dbReference type="ChEBI" id="CHEBI:49883"/>
    </cofactor>
</comment>
<dbReference type="Proteomes" id="UP000649955">
    <property type="component" value="Unassembled WGS sequence"/>
</dbReference>
<dbReference type="EMBL" id="BNAW01000011">
    <property type="protein sequence ID" value="GHG12155.1"/>
    <property type="molecule type" value="Genomic_DNA"/>
</dbReference>
<dbReference type="SUPFAM" id="SSF102114">
    <property type="entry name" value="Radical SAM enzymes"/>
    <property type="match status" value="1"/>
</dbReference>
<dbReference type="CDD" id="cd01335">
    <property type="entry name" value="Radical_SAM"/>
    <property type="match status" value="1"/>
</dbReference>
<dbReference type="SFLD" id="SFLDS00029">
    <property type="entry name" value="Radical_SAM"/>
    <property type="match status" value="1"/>
</dbReference>
<keyword evidence="3" id="KW-0479">Metal-binding</keyword>
<evidence type="ECO:0000313" key="7">
    <source>
        <dbReference type="EMBL" id="GHG12155.1"/>
    </source>
</evidence>
<evidence type="ECO:0000256" key="2">
    <source>
        <dbReference type="ARBA" id="ARBA00022691"/>
    </source>
</evidence>
<dbReference type="Pfam" id="PF04055">
    <property type="entry name" value="Radical_SAM"/>
    <property type="match status" value="1"/>
</dbReference>